<evidence type="ECO:0000313" key="1">
    <source>
        <dbReference type="EMBL" id="CAD1473893.1"/>
    </source>
</evidence>
<feature type="non-terminal residue" evidence="1">
    <location>
        <position position="94"/>
    </location>
</feature>
<keyword evidence="2" id="KW-1185">Reference proteome</keyword>
<dbReference type="EMBL" id="CAJDYZ010006979">
    <property type="protein sequence ID" value="CAD1473893.1"/>
    <property type="molecule type" value="Genomic_DNA"/>
</dbReference>
<protein>
    <submittedName>
        <fullName evidence="1">Uncharacterized protein</fullName>
    </submittedName>
</protein>
<accession>A0A6V7H3U6</accession>
<feature type="non-terminal residue" evidence="1">
    <location>
        <position position="1"/>
    </location>
</feature>
<dbReference type="AlphaFoldDB" id="A0A6V7H3U6"/>
<evidence type="ECO:0000313" key="2">
    <source>
        <dbReference type="Proteomes" id="UP000752696"/>
    </source>
</evidence>
<comment type="caution">
    <text evidence="1">The sequence shown here is derived from an EMBL/GenBank/DDBJ whole genome shotgun (WGS) entry which is preliminary data.</text>
</comment>
<gene>
    <name evidence="1" type="ORF">MHI_LOCUS419933</name>
</gene>
<reference evidence="1" key="1">
    <citation type="submission" date="2020-07" db="EMBL/GenBank/DDBJ databases">
        <authorList>
            <person name="Nazaruddin N."/>
        </authorList>
    </citation>
    <scope>NUCLEOTIDE SEQUENCE</scope>
</reference>
<proteinExistence type="predicted"/>
<sequence>ICSSAHFFHSMGFDDLLLIMNFTMTPSMPWNVSSLHLIVSRILRLERLEPRCKFQQALRLKKRRGPAKCHRRGLQQMASHSLNGKFIQSMGNHS</sequence>
<name>A0A6V7H3U6_9HYME</name>
<dbReference type="Proteomes" id="UP000752696">
    <property type="component" value="Unassembled WGS sequence"/>
</dbReference>
<organism evidence="1 2">
    <name type="scientific">Heterotrigona itama</name>
    <dbReference type="NCBI Taxonomy" id="395501"/>
    <lineage>
        <taxon>Eukaryota</taxon>
        <taxon>Metazoa</taxon>
        <taxon>Ecdysozoa</taxon>
        <taxon>Arthropoda</taxon>
        <taxon>Hexapoda</taxon>
        <taxon>Insecta</taxon>
        <taxon>Pterygota</taxon>
        <taxon>Neoptera</taxon>
        <taxon>Endopterygota</taxon>
        <taxon>Hymenoptera</taxon>
        <taxon>Apocrita</taxon>
        <taxon>Aculeata</taxon>
        <taxon>Apoidea</taxon>
        <taxon>Anthophila</taxon>
        <taxon>Apidae</taxon>
        <taxon>Heterotrigona</taxon>
    </lineage>
</organism>